<feature type="domain" description="Roadblock/LAMTOR2" evidence="1">
    <location>
        <begin position="16"/>
        <end position="108"/>
    </location>
</feature>
<dbReference type="RefSeq" id="WP_184331551.1">
    <property type="nucleotide sequence ID" value="NZ_JACHHZ010000002.1"/>
</dbReference>
<evidence type="ECO:0000259" key="1">
    <source>
        <dbReference type="SMART" id="SM00960"/>
    </source>
</evidence>
<dbReference type="AlphaFoldDB" id="A0A841HKG6"/>
<dbReference type="Gene3D" id="3.30.450.30">
    <property type="entry name" value="Dynein light chain 2a, cytoplasmic"/>
    <property type="match status" value="1"/>
</dbReference>
<reference evidence="2 3" key="1">
    <citation type="submission" date="2020-08" db="EMBL/GenBank/DDBJ databases">
        <title>Genomic Encyclopedia of Type Strains, Phase IV (KMG-IV): sequencing the most valuable type-strain genomes for metagenomic binning, comparative biology and taxonomic classification.</title>
        <authorList>
            <person name="Goeker M."/>
        </authorList>
    </citation>
    <scope>NUCLEOTIDE SEQUENCE [LARGE SCALE GENOMIC DNA]</scope>
    <source>
        <strain evidence="2 3">DSM 26723</strain>
    </source>
</reference>
<name>A0A841HKG6_9GAMM</name>
<evidence type="ECO:0000313" key="3">
    <source>
        <dbReference type="Proteomes" id="UP000588068"/>
    </source>
</evidence>
<dbReference type="InterPro" id="IPR004942">
    <property type="entry name" value="Roadblock/LAMTOR2_dom"/>
</dbReference>
<dbReference type="SUPFAM" id="SSF103196">
    <property type="entry name" value="Roadblock/LC7 domain"/>
    <property type="match status" value="1"/>
</dbReference>
<organism evidence="2 3">
    <name type="scientific">Povalibacter uvarum</name>
    <dbReference type="NCBI Taxonomy" id="732238"/>
    <lineage>
        <taxon>Bacteria</taxon>
        <taxon>Pseudomonadati</taxon>
        <taxon>Pseudomonadota</taxon>
        <taxon>Gammaproteobacteria</taxon>
        <taxon>Steroidobacterales</taxon>
        <taxon>Steroidobacteraceae</taxon>
        <taxon>Povalibacter</taxon>
    </lineage>
</organism>
<dbReference type="Proteomes" id="UP000588068">
    <property type="component" value="Unassembled WGS sequence"/>
</dbReference>
<proteinExistence type="predicted"/>
<evidence type="ECO:0000313" key="2">
    <source>
        <dbReference type="EMBL" id="MBB6093326.1"/>
    </source>
</evidence>
<dbReference type="SMART" id="SM00960">
    <property type="entry name" value="Robl_LC7"/>
    <property type="match status" value="1"/>
</dbReference>
<accession>A0A841HKG6</accession>
<dbReference type="EMBL" id="JACHHZ010000002">
    <property type="protein sequence ID" value="MBB6093326.1"/>
    <property type="molecule type" value="Genomic_DNA"/>
</dbReference>
<gene>
    <name evidence="2" type="ORF">HNQ60_002204</name>
</gene>
<protein>
    <recommendedName>
        <fullName evidence="1">Roadblock/LAMTOR2 domain-containing protein</fullName>
    </recommendedName>
</protein>
<dbReference type="Pfam" id="PF03259">
    <property type="entry name" value="Robl_LC7"/>
    <property type="match status" value="1"/>
</dbReference>
<comment type="caution">
    <text evidence="2">The sequence shown here is derived from an EMBL/GenBank/DDBJ whole genome shotgun (WGS) entry which is preliminary data.</text>
</comment>
<keyword evidence="3" id="KW-1185">Reference proteome</keyword>
<sequence length="134" mass="14049">MATPSPFKPAAVEAAQRHLEAFALGNSDVALTVLTSGDGFEIAAYPAKGPVTARVAAMSSSMQALAQALTREAGLGRNRSLIVETDTGSAIVLDLDDTLPRTSLAVIASNRELLGKLIWASRNLCKQLEKTLGQ</sequence>